<keyword evidence="1" id="KW-0542">Nucleomorph</keyword>
<organism evidence="1 2">
    <name type="scientific">Guillardia theta</name>
    <name type="common">Cryptophyte</name>
    <name type="synonym">Cryptomonas phi</name>
    <dbReference type="NCBI Taxonomy" id="55529"/>
    <lineage>
        <taxon>Eukaryota</taxon>
        <taxon>Cryptophyceae</taxon>
        <taxon>Pyrenomonadales</taxon>
        <taxon>Geminigeraceae</taxon>
        <taxon>Guillardia</taxon>
    </lineage>
</organism>
<accession>Q98SD7</accession>
<dbReference type="Proteomes" id="UP000242167">
    <property type="component" value="Nucleomorph 3"/>
</dbReference>
<dbReference type="GeneID" id="857132"/>
<sequence length="247" mass="29873">MVFFKFKNQLFLEKYKDLLTICLYEINIKNQLLKIFENPSLVYPNIIKNYNIDLESRISLLFDRYDEFYYYNNVYYSKFSFNTFNNLSFKNHMNYKNESIKDVYLKNTNIKKVYFPNNKNNFRNVEFRIDKLLSFFNFKSKQRIFKLLDLIFFFENCKLKFDLIFNNLLKVVIDFIKINKIAILNPNCLKKKINIQVKIENIENKKSLVNSVVIPCISCPILNQCDNQTIVNPHDCMYIKTWSNKIM</sequence>
<evidence type="ECO:0000313" key="1">
    <source>
        <dbReference type="EMBL" id="AAK39647.1"/>
    </source>
</evidence>
<geneLocation type="nucleomorph" evidence="1"/>
<evidence type="ECO:0000313" key="2">
    <source>
        <dbReference type="Proteomes" id="UP000242167"/>
    </source>
</evidence>
<name>Q98SD7_GUITH</name>
<dbReference type="EMBL" id="AF083031">
    <property type="protein sequence ID" value="AAK39647.1"/>
    <property type="molecule type" value="Genomic_DNA"/>
</dbReference>
<dbReference type="PIR" id="A90119">
    <property type="entry name" value="A90119"/>
</dbReference>
<proteinExistence type="predicted"/>
<reference evidence="1 2" key="1">
    <citation type="journal article" date="2001" name="Nature">
        <title>The highly reduced genome of an enslaved algal nucleus.</title>
        <authorList>
            <person name="Douglas S."/>
            <person name="Zauner S."/>
            <person name="Fraunholz M."/>
            <person name="Beaton M."/>
            <person name="Penny S."/>
            <person name="Deng L."/>
            <person name="Wu X."/>
            <person name="Reith M."/>
            <person name="Cavalier-Smith T."/>
            <person name="Maier U."/>
        </authorList>
    </citation>
    <scope>NUCLEOTIDE SEQUENCE [LARGE SCALE GENOMIC DNA]</scope>
</reference>
<dbReference type="AlphaFoldDB" id="Q98SD7"/>
<gene>
    <name evidence="1" type="primary">orf247</name>
</gene>
<dbReference type="RefSeq" id="XP_001713338.1">
    <property type="nucleotide sequence ID" value="XM_001713286.1"/>
</dbReference>
<protein>
    <submittedName>
        <fullName evidence="1">Uncharacterized protein</fullName>
    </submittedName>
</protein>